<reference evidence="4 5" key="1">
    <citation type="journal article" date="2019" name="New Phytol.">
        <title>Comparative genomics reveals unique wood-decay strategies and fruiting body development in the Schizophyllaceae.</title>
        <authorList>
            <person name="Almasi E."/>
            <person name="Sahu N."/>
            <person name="Krizsan K."/>
            <person name="Balint B."/>
            <person name="Kovacs G.M."/>
            <person name="Kiss B."/>
            <person name="Cseklye J."/>
            <person name="Drula E."/>
            <person name="Henrissat B."/>
            <person name="Nagy I."/>
            <person name="Chovatia M."/>
            <person name="Adam C."/>
            <person name="LaButti K."/>
            <person name="Lipzen A."/>
            <person name="Riley R."/>
            <person name="Grigoriev I.V."/>
            <person name="Nagy L.G."/>
        </authorList>
    </citation>
    <scope>NUCLEOTIDE SEQUENCE [LARGE SCALE GENOMIC DNA]</scope>
    <source>
        <strain evidence="4 5">NL-1724</strain>
    </source>
</reference>
<protein>
    <recommendedName>
        <fullName evidence="3">DUF6697 domain-containing protein</fullName>
    </recommendedName>
</protein>
<evidence type="ECO:0000256" key="1">
    <source>
        <dbReference type="SAM" id="Coils"/>
    </source>
</evidence>
<organism evidence="4 5">
    <name type="scientific">Schizophyllum amplum</name>
    <dbReference type="NCBI Taxonomy" id="97359"/>
    <lineage>
        <taxon>Eukaryota</taxon>
        <taxon>Fungi</taxon>
        <taxon>Dikarya</taxon>
        <taxon>Basidiomycota</taxon>
        <taxon>Agaricomycotina</taxon>
        <taxon>Agaricomycetes</taxon>
        <taxon>Agaricomycetidae</taxon>
        <taxon>Agaricales</taxon>
        <taxon>Schizophyllaceae</taxon>
        <taxon>Schizophyllum</taxon>
    </lineage>
</organism>
<sequence length="417" mass="46384">MDALVEDNPELALEMVKLLGNELKAVRSQLRELQGQRGSSTMSLDTGAVAELRERVRSLESENARLAEGPGPLKQEPYDDNEVLRQKEKVIRNQAGFSECLDKSYRDVQKMMQKNERLEQDNASLRQELDSIKHCKGDTDRLNDALLHQVSELDAQIKALETRERHLAAQVKSSRRQYTPSTFLADSRRANDAKQPIADELKPYERRGGGDIQLSKVICRRFSGSLCNHPVLAFGVDEIIWPKKPADPISRAVVIRPTHMGQDAGVDKNYEFFCHSADKWWMYMGTFRCCAVATTNVPALLQDQVDAAQLSEVMAERIVQKNTVPPMIFNNLRKMFRDGALQVCCMELKCVGFNHGLYDSLHNAPTAQLPNKATEPQGADSGAANQAGKGKRKAPAGHMPQGGTGGPPQKKPKKGPK</sequence>
<proteinExistence type="predicted"/>
<dbReference type="Pfam" id="PF20411">
    <property type="entry name" value="DUF6697"/>
    <property type="match status" value="1"/>
</dbReference>
<keyword evidence="5" id="KW-1185">Reference proteome</keyword>
<name>A0A550CLS3_9AGAR</name>
<dbReference type="AlphaFoldDB" id="A0A550CLS3"/>
<evidence type="ECO:0000256" key="2">
    <source>
        <dbReference type="SAM" id="MobiDB-lite"/>
    </source>
</evidence>
<accession>A0A550CLS3</accession>
<feature type="domain" description="DUF6697" evidence="3">
    <location>
        <begin position="261"/>
        <end position="363"/>
    </location>
</feature>
<feature type="region of interest" description="Disordered" evidence="2">
    <location>
        <begin position="368"/>
        <end position="417"/>
    </location>
</feature>
<dbReference type="EMBL" id="VDMD01000004">
    <property type="protein sequence ID" value="TRM65761.1"/>
    <property type="molecule type" value="Genomic_DNA"/>
</dbReference>
<dbReference type="InterPro" id="IPR046520">
    <property type="entry name" value="DUF6697"/>
</dbReference>
<feature type="coiled-coil region" evidence="1">
    <location>
        <begin position="101"/>
        <end position="170"/>
    </location>
</feature>
<gene>
    <name evidence="4" type="ORF">BD626DRAFT_398140</name>
</gene>
<comment type="caution">
    <text evidence="4">The sequence shown here is derived from an EMBL/GenBank/DDBJ whole genome shotgun (WGS) entry which is preliminary data.</text>
</comment>
<evidence type="ECO:0000259" key="3">
    <source>
        <dbReference type="Pfam" id="PF20411"/>
    </source>
</evidence>
<keyword evidence="1" id="KW-0175">Coiled coil</keyword>
<dbReference type="Proteomes" id="UP000320762">
    <property type="component" value="Unassembled WGS sequence"/>
</dbReference>
<evidence type="ECO:0000313" key="4">
    <source>
        <dbReference type="EMBL" id="TRM65761.1"/>
    </source>
</evidence>
<evidence type="ECO:0000313" key="5">
    <source>
        <dbReference type="Proteomes" id="UP000320762"/>
    </source>
</evidence>
<feature type="coiled-coil region" evidence="1">
    <location>
        <begin position="16"/>
        <end position="69"/>
    </location>
</feature>
<dbReference type="OrthoDB" id="2879738at2759"/>